<dbReference type="AlphaFoldDB" id="A0A0A9B5B8"/>
<dbReference type="EMBL" id="GBRH01241520">
    <property type="protein sequence ID" value="JAD56375.1"/>
    <property type="molecule type" value="Transcribed_RNA"/>
</dbReference>
<proteinExistence type="predicted"/>
<reference evidence="1" key="2">
    <citation type="journal article" date="2015" name="Data Brief">
        <title>Shoot transcriptome of the giant reed, Arundo donax.</title>
        <authorList>
            <person name="Barrero R.A."/>
            <person name="Guerrero F.D."/>
            <person name="Moolhuijzen P."/>
            <person name="Goolsby J.A."/>
            <person name="Tidwell J."/>
            <person name="Bellgard S.E."/>
            <person name="Bellgard M.I."/>
        </authorList>
    </citation>
    <scope>NUCLEOTIDE SEQUENCE</scope>
    <source>
        <tissue evidence="1">Shoot tissue taken approximately 20 cm above the soil surface</tissue>
    </source>
</reference>
<sequence length="36" mass="4231">MLKMDFCINTSYKHPIVYARPLSSKFHICCQHSLFA</sequence>
<name>A0A0A9B5B8_ARUDO</name>
<accession>A0A0A9B5B8</accession>
<protein>
    <submittedName>
        <fullName evidence="1">Uncharacterized protein</fullName>
    </submittedName>
</protein>
<organism evidence="1">
    <name type="scientific">Arundo donax</name>
    <name type="common">Giant reed</name>
    <name type="synonym">Donax arundinaceus</name>
    <dbReference type="NCBI Taxonomy" id="35708"/>
    <lineage>
        <taxon>Eukaryota</taxon>
        <taxon>Viridiplantae</taxon>
        <taxon>Streptophyta</taxon>
        <taxon>Embryophyta</taxon>
        <taxon>Tracheophyta</taxon>
        <taxon>Spermatophyta</taxon>
        <taxon>Magnoliopsida</taxon>
        <taxon>Liliopsida</taxon>
        <taxon>Poales</taxon>
        <taxon>Poaceae</taxon>
        <taxon>PACMAD clade</taxon>
        <taxon>Arundinoideae</taxon>
        <taxon>Arundineae</taxon>
        <taxon>Arundo</taxon>
    </lineage>
</organism>
<reference evidence="1" key="1">
    <citation type="submission" date="2014-09" db="EMBL/GenBank/DDBJ databases">
        <authorList>
            <person name="Magalhaes I.L.F."/>
            <person name="Oliveira U."/>
            <person name="Santos F.R."/>
            <person name="Vidigal T.H.D.A."/>
            <person name="Brescovit A.D."/>
            <person name="Santos A.J."/>
        </authorList>
    </citation>
    <scope>NUCLEOTIDE SEQUENCE</scope>
    <source>
        <tissue evidence="1">Shoot tissue taken approximately 20 cm above the soil surface</tissue>
    </source>
</reference>
<evidence type="ECO:0000313" key="1">
    <source>
        <dbReference type="EMBL" id="JAD56375.1"/>
    </source>
</evidence>